<gene>
    <name evidence="2" type="ORF">E1N52_18365</name>
</gene>
<name>A0A4R5LBS1_9BURK</name>
<reference evidence="2 3" key="1">
    <citation type="submission" date="2019-03" db="EMBL/GenBank/DDBJ databases">
        <title>Paraburkholderia sp. isolated from native Mimosa gymnas in Guartela State Park, Brazil.</title>
        <authorList>
            <person name="Paulitsch F."/>
            <person name="Hungria M."/>
            <person name="Delamuta J.R.M."/>
            <person name="Ribeiro R.A."/>
            <person name="Dall'Agnol R."/>
            <person name="Silva J.S.B."/>
        </authorList>
    </citation>
    <scope>NUCLEOTIDE SEQUENCE [LARGE SCALE GENOMIC DNA]</scope>
    <source>
        <strain evidence="2 3">CNPSo 3008</strain>
    </source>
</reference>
<keyword evidence="1" id="KW-0732">Signal</keyword>
<evidence type="ECO:0000256" key="1">
    <source>
        <dbReference type="SAM" id="SignalP"/>
    </source>
</evidence>
<sequence>MTMFSKVSTQRLTLASLLVCAALAAGCNKQDASTPDLSKQSADAVKQATQDAANQAAQQAAQTLDKAASFVNQQLGAAQQKLDSAASQGQQASASTAQLASAAQGQLRGAASTAQALLGQAAAATGTGLTNAGHSLQRWASNAAGTASAPGQASDAAK</sequence>
<dbReference type="Proteomes" id="UP000295606">
    <property type="component" value="Unassembled WGS sequence"/>
</dbReference>
<feature type="signal peptide" evidence="1">
    <location>
        <begin position="1"/>
        <end position="24"/>
    </location>
</feature>
<evidence type="ECO:0000313" key="2">
    <source>
        <dbReference type="EMBL" id="TDG06757.1"/>
    </source>
</evidence>
<feature type="chain" id="PRO_5020258969" description="Lipoprotein" evidence="1">
    <location>
        <begin position="25"/>
        <end position="158"/>
    </location>
</feature>
<evidence type="ECO:0000313" key="3">
    <source>
        <dbReference type="Proteomes" id="UP000295606"/>
    </source>
</evidence>
<protein>
    <recommendedName>
        <fullName evidence="4">Lipoprotein</fullName>
    </recommendedName>
</protein>
<accession>A0A4R5LBS1</accession>
<organism evidence="2 3">
    <name type="scientific">Paraburkholderia guartelaensis</name>
    <dbReference type="NCBI Taxonomy" id="2546446"/>
    <lineage>
        <taxon>Bacteria</taxon>
        <taxon>Pseudomonadati</taxon>
        <taxon>Pseudomonadota</taxon>
        <taxon>Betaproteobacteria</taxon>
        <taxon>Burkholderiales</taxon>
        <taxon>Burkholderiaceae</taxon>
        <taxon>Paraburkholderia</taxon>
    </lineage>
</organism>
<comment type="caution">
    <text evidence="2">The sequence shown here is derived from an EMBL/GenBank/DDBJ whole genome shotgun (WGS) entry which is preliminary data.</text>
</comment>
<dbReference type="AlphaFoldDB" id="A0A4R5LBS1"/>
<dbReference type="PROSITE" id="PS51257">
    <property type="entry name" value="PROKAR_LIPOPROTEIN"/>
    <property type="match status" value="1"/>
</dbReference>
<proteinExistence type="predicted"/>
<dbReference type="EMBL" id="SMOD01000013">
    <property type="protein sequence ID" value="TDG06757.1"/>
    <property type="molecule type" value="Genomic_DNA"/>
</dbReference>
<evidence type="ECO:0008006" key="4">
    <source>
        <dbReference type="Google" id="ProtNLM"/>
    </source>
</evidence>